<dbReference type="EMBL" id="CAJNOJ010000058">
    <property type="protein sequence ID" value="CAF0989750.1"/>
    <property type="molecule type" value="Genomic_DNA"/>
</dbReference>
<evidence type="ECO:0000313" key="5">
    <source>
        <dbReference type="Proteomes" id="UP000663828"/>
    </source>
</evidence>
<keyword evidence="2" id="KW-0472">Membrane</keyword>
<name>A0A814G122_ADIRI</name>
<keyword evidence="2" id="KW-1133">Transmembrane helix</keyword>
<reference evidence="3" key="1">
    <citation type="submission" date="2021-02" db="EMBL/GenBank/DDBJ databases">
        <authorList>
            <person name="Nowell W R."/>
        </authorList>
    </citation>
    <scope>NUCLEOTIDE SEQUENCE</scope>
</reference>
<dbReference type="OrthoDB" id="10013920at2759"/>
<dbReference type="Proteomes" id="UP000663828">
    <property type="component" value="Unassembled WGS sequence"/>
</dbReference>
<gene>
    <name evidence="3" type="ORF">EDS130_LOCUS14324</name>
    <name evidence="4" type="ORF">XAT740_LOCUS43265</name>
</gene>
<keyword evidence="2" id="KW-0812">Transmembrane</keyword>
<feature type="region of interest" description="Disordered" evidence="1">
    <location>
        <begin position="25"/>
        <end position="51"/>
    </location>
</feature>
<accession>A0A814G122</accession>
<evidence type="ECO:0000256" key="2">
    <source>
        <dbReference type="SAM" id="Phobius"/>
    </source>
</evidence>
<evidence type="ECO:0000313" key="4">
    <source>
        <dbReference type="EMBL" id="CAF1556145.1"/>
    </source>
</evidence>
<organism evidence="3 6">
    <name type="scientific">Adineta ricciae</name>
    <name type="common">Rotifer</name>
    <dbReference type="NCBI Taxonomy" id="249248"/>
    <lineage>
        <taxon>Eukaryota</taxon>
        <taxon>Metazoa</taxon>
        <taxon>Spiralia</taxon>
        <taxon>Gnathifera</taxon>
        <taxon>Rotifera</taxon>
        <taxon>Eurotatoria</taxon>
        <taxon>Bdelloidea</taxon>
        <taxon>Adinetida</taxon>
        <taxon>Adinetidae</taxon>
        <taxon>Adineta</taxon>
    </lineage>
</organism>
<feature type="transmembrane region" description="Helical" evidence="2">
    <location>
        <begin position="60"/>
        <end position="84"/>
    </location>
</feature>
<dbReference type="EMBL" id="CAJNOR010005304">
    <property type="protein sequence ID" value="CAF1556145.1"/>
    <property type="molecule type" value="Genomic_DNA"/>
</dbReference>
<evidence type="ECO:0000256" key="1">
    <source>
        <dbReference type="SAM" id="MobiDB-lite"/>
    </source>
</evidence>
<dbReference type="Proteomes" id="UP000663852">
    <property type="component" value="Unassembled WGS sequence"/>
</dbReference>
<evidence type="ECO:0000313" key="3">
    <source>
        <dbReference type="EMBL" id="CAF0989750.1"/>
    </source>
</evidence>
<protein>
    <submittedName>
        <fullName evidence="3">Uncharacterized protein</fullName>
    </submittedName>
</protein>
<proteinExistence type="predicted"/>
<keyword evidence="5" id="KW-1185">Reference proteome</keyword>
<comment type="caution">
    <text evidence="3">The sequence shown here is derived from an EMBL/GenBank/DDBJ whole genome shotgun (WGS) entry which is preliminary data.</text>
</comment>
<sequence>MATQKPARVAPRNIQFKDNVDIRQIPRNDEGGQGFDGQSWDPNLHNKGVFNDKPKKQKKVVIAIVAAGITVLAIVIAVVVGVVVSQKSSTASDNSLSYNQACSPGSNQCISSKGLYCPNGFCVCSSSTTWNPTNSTCAYLKYNNSCTSSSQCDSSLQLVCTNGLCKCNGYYTYNATNSACALILNNTLTYGDACVSGSSQCKSSVGLTCSTGNCTCTVTKAWNVSACSCPSGTFLNSSSLCETQRKYNASCVVGSMQCDSNRGLSCNNSQCVCDTTNYWNSNFEQCYARLNYSEACSYDSDCIPTLSCPTVAGVCNCSRYLSDYTCNCANTQYFDPALNQCVSRASYGGSCTASLNYTCLLSLQCPSGTCNCPTGTSWNATATVCK</sequence>
<evidence type="ECO:0000313" key="6">
    <source>
        <dbReference type="Proteomes" id="UP000663852"/>
    </source>
</evidence>
<dbReference type="AlphaFoldDB" id="A0A814G122"/>